<feature type="transmembrane region" description="Helical" evidence="1">
    <location>
        <begin position="161"/>
        <end position="185"/>
    </location>
</feature>
<keyword evidence="1" id="KW-0739">Sodium transport</keyword>
<proteinExistence type="inferred from homology"/>
<keyword evidence="1" id="KW-0915">Sodium</keyword>
<evidence type="ECO:0000313" key="4">
    <source>
        <dbReference type="Proteomes" id="UP000188602"/>
    </source>
</evidence>
<keyword evidence="1" id="KW-0812">Transmembrane</keyword>
<keyword evidence="1" id="KW-0997">Cell inner membrane</keyword>
<dbReference type="PANTHER" id="PTHR36178:SF1">
    <property type="entry name" value="SODIUM_GLUTAMATE SYMPORTER"/>
    <property type="match status" value="1"/>
</dbReference>
<dbReference type="Pfam" id="PF03616">
    <property type="entry name" value="Glt_symporter"/>
    <property type="match status" value="1"/>
</dbReference>
<sequence>MNIVFDTYQTLALASLVLLLGYFLVKRISVLKSFNIPEPVVGGFIVAIALFIWHQIDGTSFTFEKNLQTTMMLVFFSSIGLSANFARLIKGGKPLIIFLFVAAALIFFQNVIGVASTQILGIDPAYGLLAGSITLTGGHGTGAAWAETFIKEFNLPAATEIAMACATFGLVFGGIIGGPVARFLLHRQKQNENPENDEVDDVQEAFEHPTYQRKVNARSIIETIAMMSFCLLIGQYLDSITKGTALQLPTFVWCLFTGVIIRNALTHLFKFRVADSAIDVLGSVGLSIFLAIALMSLKLWELAGLATDVLVILAIQVAFMAFFAIYVTYRVMGKDYDAIVLSAGHCGFGLGATPTAVANMQAITSRFGASHKAFLIVPMVGAFFIDLINASVLKLFLALVTYMHA</sequence>
<dbReference type="GO" id="GO:0005886">
    <property type="term" value="C:plasma membrane"/>
    <property type="evidence" value="ECO:0007669"/>
    <property type="project" value="UniProtKB-SubCell"/>
</dbReference>
<dbReference type="AlphaFoldDB" id="A0A1V3JQX4"/>
<comment type="subcellular location">
    <subcellularLocation>
        <location evidence="1">Cell inner membrane</location>
        <topology evidence="1">Multi-pass membrane protein</topology>
    </subcellularLocation>
</comment>
<feature type="transmembrane region" description="Helical" evidence="1">
    <location>
        <begin position="373"/>
        <end position="402"/>
    </location>
</feature>
<keyword evidence="4" id="KW-1185">Reference proteome</keyword>
<gene>
    <name evidence="1" type="primary">gltS</name>
    <name evidence="3" type="ORF">BKL49_06020</name>
</gene>
<feature type="transmembrane region" description="Helical" evidence="1">
    <location>
        <begin position="220"/>
        <end position="237"/>
    </location>
</feature>
<keyword evidence="1" id="KW-0813">Transport</keyword>
<keyword evidence="1" id="KW-1003">Cell membrane</keyword>
<evidence type="ECO:0000256" key="2">
    <source>
        <dbReference type="NCBIfam" id="TIGR00210"/>
    </source>
</evidence>
<dbReference type="HAMAP" id="MF_02062">
    <property type="entry name" value="GltS"/>
    <property type="match status" value="1"/>
</dbReference>
<dbReference type="OrthoDB" id="4921038at2"/>
<dbReference type="Proteomes" id="UP000188602">
    <property type="component" value="Unassembled WGS sequence"/>
</dbReference>
<comment type="similarity">
    <text evidence="1">Belongs to the glutamate:Na(+) symporter (ESS) (TC 2.A.27) family.</text>
</comment>
<dbReference type="NCBIfam" id="TIGR00210">
    <property type="entry name" value="gltS"/>
    <property type="match status" value="1"/>
</dbReference>
<dbReference type="GO" id="GO:0015501">
    <property type="term" value="F:glutamate:sodium symporter activity"/>
    <property type="evidence" value="ECO:0007669"/>
    <property type="project" value="UniProtKB-UniRule"/>
</dbReference>
<comment type="caution">
    <text evidence="3">The sequence shown here is derived from an EMBL/GenBank/DDBJ whole genome shotgun (WGS) entry which is preliminary data.</text>
</comment>
<feature type="transmembrane region" description="Helical" evidence="1">
    <location>
        <begin position="309"/>
        <end position="329"/>
    </location>
</feature>
<name>A0A1V3JQX4_9PAST</name>
<feature type="transmembrane region" description="Helical" evidence="1">
    <location>
        <begin position="6"/>
        <end position="25"/>
    </location>
</feature>
<feature type="transmembrane region" description="Helical" evidence="1">
    <location>
        <begin position="277"/>
        <end position="297"/>
    </location>
</feature>
<accession>A0A1V3JQX4</accession>
<feature type="transmembrane region" description="Helical" evidence="1">
    <location>
        <begin position="243"/>
        <end position="265"/>
    </location>
</feature>
<keyword evidence="1" id="KW-0769">Symport</keyword>
<feature type="transmembrane region" description="Helical" evidence="1">
    <location>
        <begin position="37"/>
        <end position="56"/>
    </location>
</feature>
<evidence type="ECO:0000313" key="3">
    <source>
        <dbReference type="EMBL" id="OOF59090.1"/>
    </source>
</evidence>
<keyword evidence="1" id="KW-0406">Ion transport</keyword>
<feature type="transmembrane region" description="Helical" evidence="1">
    <location>
        <begin position="68"/>
        <end position="89"/>
    </location>
</feature>
<dbReference type="InterPro" id="IPR004445">
    <property type="entry name" value="GltS"/>
</dbReference>
<keyword evidence="1" id="KW-0472">Membrane</keyword>
<reference evidence="3 4" key="1">
    <citation type="submission" date="2016-10" db="EMBL/GenBank/DDBJ databases">
        <title>Rodentibacter gen. nov. and new species.</title>
        <authorList>
            <person name="Christensen H."/>
        </authorList>
    </citation>
    <scope>NUCLEOTIDE SEQUENCE [LARGE SCALE GENOMIC DNA]</scope>
    <source>
        <strain evidence="3 4">Ac151</strain>
    </source>
</reference>
<organism evidence="3 4">
    <name type="scientific">Rodentibacter myodis</name>
    <dbReference type="NCBI Taxonomy" id="1907939"/>
    <lineage>
        <taxon>Bacteria</taxon>
        <taxon>Pseudomonadati</taxon>
        <taxon>Pseudomonadota</taxon>
        <taxon>Gammaproteobacteria</taxon>
        <taxon>Pasteurellales</taxon>
        <taxon>Pasteurellaceae</taxon>
        <taxon>Rodentibacter</taxon>
    </lineage>
</organism>
<dbReference type="RefSeq" id="WP_077423709.1">
    <property type="nucleotide sequence ID" value="NZ_MLHQ01000011.1"/>
</dbReference>
<dbReference type="EMBL" id="MLHQ01000011">
    <property type="protein sequence ID" value="OOF59090.1"/>
    <property type="molecule type" value="Genomic_DNA"/>
</dbReference>
<dbReference type="PANTHER" id="PTHR36178">
    <property type="entry name" value="SLR0625 PROTEIN"/>
    <property type="match status" value="1"/>
</dbReference>
<dbReference type="STRING" id="1907939.BKL49_06020"/>
<evidence type="ECO:0000256" key="1">
    <source>
        <dbReference type="HAMAP-Rule" id="MF_02062"/>
    </source>
</evidence>
<feature type="transmembrane region" description="Helical" evidence="1">
    <location>
        <begin position="96"/>
        <end position="120"/>
    </location>
</feature>
<protein>
    <recommendedName>
        <fullName evidence="1 2">Sodium/glutamate symporter</fullName>
    </recommendedName>
</protein>
<dbReference type="GO" id="GO:0015813">
    <property type="term" value="P:L-glutamate transmembrane transport"/>
    <property type="evidence" value="ECO:0007669"/>
    <property type="project" value="UniProtKB-UniRule"/>
</dbReference>
<keyword evidence="1" id="KW-1133">Transmembrane helix</keyword>
<comment type="function">
    <text evidence="1">Catalyzes the sodium-dependent transport of glutamate.</text>
</comment>
<keyword evidence="1" id="KW-0029">Amino-acid transport</keyword>